<dbReference type="HAMAP" id="MF_00038">
    <property type="entry name" value="MraY"/>
    <property type="match status" value="1"/>
</dbReference>
<evidence type="ECO:0000256" key="6">
    <source>
        <dbReference type="ARBA" id="ARBA00023136"/>
    </source>
</evidence>
<keyword evidence="7" id="KW-0131">Cell cycle</keyword>
<dbReference type="InterPro" id="IPR000715">
    <property type="entry name" value="Glycosyl_transferase_4"/>
</dbReference>
<keyword evidence="3 7" id="KW-0808">Transferase</keyword>
<organism evidence="10 11">
    <name type="scientific">Eiseniibacteriota bacterium</name>
    <dbReference type="NCBI Taxonomy" id="2212470"/>
    <lineage>
        <taxon>Bacteria</taxon>
        <taxon>Candidatus Eiseniibacteriota</taxon>
    </lineage>
</organism>
<evidence type="ECO:0000256" key="8">
    <source>
        <dbReference type="NCBIfam" id="TIGR00445"/>
    </source>
</evidence>
<dbReference type="GO" id="GO:0009252">
    <property type="term" value="P:peptidoglycan biosynthetic process"/>
    <property type="evidence" value="ECO:0007669"/>
    <property type="project" value="UniProtKB-UniRule"/>
</dbReference>
<evidence type="ECO:0000313" key="10">
    <source>
        <dbReference type="EMBL" id="TMQ49179.1"/>
    </source>
</evidence>
<accession>A0A538SCT2</accession>
<dbReference type="Pfam" id="PF00953">
    <property type="entry name" value="Glycos_transf_4"/>
    <property type="match status" value="1"/>
</dbReference>
<dbReference type="NCBIfam" id="TIGR00445">
    <property type="entry name" value="mraY"/>
    <property type="match status" value="1"/>
</dbReference>
<evidence type="ECO:0000256" key="4">
    <source>
        <dbReference type="ARBA" id="ARBA00022692"/>
    </source>
</evidence>
<feature type="transmembrane region" description="Helical" evidence="7">
    <location>
        <begin position="130"/>
        <end position="150"/>
    </location>
</feature>
<evidence type="ECO:0000256" key="9">
    <source>
        <dbReference type="PIRSR" id="PIRSR600715-1"/>
    </source>
</evidence>
<gene>
    <name evidence="7" type="primary">mraY</name>
    <name evidence="10" type="ORF">E6K71_05410</name>
</gene>
<evidence type="ECO:0000256" key="5">
    <source>
        <dbReference type="ARBA" id="ARBA00022989"/>
    </source>
</evidence>
<keyword evidence="7" id="KW-0961">Cell wall biogenesis/degradation</keyword>
<dbReference type="GO" id="GO:0051992">
    <property type="term" value="F:UDP-N-acetylmuramoyl-L-alanyl-D-glutamyl-meso-2,6-diaminopimelyl-D-alanyl-D-alanine:undecaprenyl-phosphate transferase activity"/>
    <property type="evidence" value="ECO:0007669"/>
    <property type="project" value="RHEA"/>
</dbReference>
<dbReference type="UniPathway" id="UPA00219"/>
<dbReference type="GO" id="GO:0046872">
    <property type="term" value="F:metal ion binding"/>
    <property type="evidence" value="ECO:0007669"/>
    <property type="project" value="UniProtKB-KW"/>
</dbReference>
<dbReference type="PROSITE" id="PS01348">
    <property type="entry name" value="MRAY_2"/>
    <property type="match status" value="1"/>
</dbReference>
<evidence type="ECO:0000256" key="2">
    <source>
        <dbReference type="ARBA" id="ARBA00005583"/>
    </source>
</evidence>
<feature type="transmembrane region" description="Helical" evidence="7">
    <location>
        <begin position="175"/>
        <end position="195"/>
    </location>
</feature>
<reference evidence="10 11" key="1">
    <citation type="journal article" date="2019" name="Nat. Microbiol.">
        <title>Mediterranean grassland soil C-N compound turnover is dependent on rainfall and depth, and is mediated by genomically divergent microorganisms.</title>
        <authorList>
            <person name="Diamond S."/>
            <person name="Andeer P.F."/>
            <person name="Li Z."/>
            <person name="Crits-Christoph A."/>
            <person name="Burstein D."/>
            <person name="Anantharaman K."/>
            <person name="Lane K.R."/>
            <person name="Thomas B.C."/>
            <person name="Pan C."/>
            <person name="Northen T.R."/>
            <person name="Banfield J.F."/>
        </authorList>
    </citation>
    <scope>NUCLEOTIDE SEQUENCE [LARGE SCALE GENOMIC DNA]</scope>
    <source>
        <strain evidence="10">WS_1</strain>
    </source>
</reference>
<keyword evidence="5 7" id="KW-1133">Transmembrane helix</keyword>
<evidence type="ECO:0000313" key="11">
    <source>
        <dbReference type="Proteomes" id="UP000316292"/>
    </source>
</evidence>
<keyword evidence="7" id="KW-0132">Cell division</keyword>
<dbReference type="Proteomes" id="UP000316292">
    <property type="component" value="Unassembled WGS sequence"/>
</dbReference>
<comment type="cofactor">
    <cofactor evidence="7 9">
        <name>Mg(2+)</name>
        <dbReference type="ChEBI" id="CHEBI:18420"/>
    </cofactor>
</comment>
<feature type="binding site" evidence="9">
    <location>
        <position position="269"/>
    </location>
    <ligand>
        <name>Mg(2+)</name>
        <dbReference type="ChEBI" id="CHEBI:18420"/>
    </ligand>
</feature>
<feature type="transmembrane region" description="Helical" evidence="7">
    <location>
        <begin position="234"/>
        <end position="258"/>
    </location>
</feature>
<comment type="subcellular location">
    <subcellularLocation>
        <location evidence="7">Cell membrane</location>
        <topology evidence="7">Multi-pass membrane protein</topology>
    </subcellularLocation>
    <subcellularLocation>
        <location evidence="1">Membrane</location>
        <topology evidence="1">Multi-pass membrane protein</topology>
    </subcellularLocation>
</comment>
<dbReference type="AlphaFoldDB" id="A0A538SCT2"/>
<evidence type="ECO:0000256" key="3">
    <source>
        <dbReference type="ARBA" id="ARBA00022679"/>
    </source>
</evidence>
<keyword evidence="4 7" id="KW-0812">Transmembrane</keyword>
<protein>
    <recommendedName>
        <fullName evidence="7 8">Phospho-N-acetylmuramoyl-pentapeptide-transferase</fullName>
        <ecNumber evidence="7 8">2.7.8.13</ecNumber>
    </recommendedName>
    <alternativeName>
        <fullName evidence="7">UDP-MurNAc-pentapeptide phosphotransferase</fullName>
    </alternativeName>
</protein>
<feature type="transmembrane region" description="Helical" evidence="7">
    <location>
        <begin position="292"/>
        <end position="313"/>
    </location>
</feature>
<dbReference type="PANTHER" id="PTHR22926:SF5">
    <property type="entry name" value="PHOSPHO-N-ACETYLMURAMOYL-PENTAPEPTIDE-TRANSFERASE HOMOLOG"/>
    <property type="match status" value="1"/>
</dbReference>
<dbReference type="Pfam" id="PF10555">
    <property type="entry name" value="MraY_sig1"/>
    <property type="match status" value="1"/>
</dbReference>
<feature type="transmembrane region" description="Helical" evidence="7">
    <location>
        <begin position="73"/>
        <end position="91"/>
    </location>
</feature>
<keyword evidence="7" id="KW-1003">Cell membrane</keyword>
<keyword evidence="7" id="KW-0133">Cell shape</keyword>
<dbReference type="GO" id="GO:0008963">
    <property type="term" value="F:phospho-N-acetylmuramoyl-pentapeptide-transferase activity"/>
    <property type="evidence" value="ECO:0007669"/>
    <property type="project" value="UniProtKB-UniRule"/>
</dbReference>
<feature type="transmembrane region" description="Helical" evidence="7">
    <location>
        <begin position="202"/>
        <end position="222"/>
    </location>
</feature>
<keyword evidence="6 7" id="KW-0472">Membrane</keyword>
<name>A0A538SCT2_UNCEI</name>
<comment type="function">
    <text evidence="7">Catalyzes the initial step of the lipid cycle reactions in the biosynthesis of the cell wall peptidoglycan: transfers peptidoglycan precursor phospho-MurNAc-pentapeptide from UDP-MurNAc-pentapeptide onto the lipid carrier undecaprenyl phosphate, yielding undecaprenyl-pyrophosphoryl-MurNAc-pentapeptide, known as lipid I.</text>
</comment>
<dbReference type="EC" id="2.7.8.13" evidence="7 8"/>
<comment type="similarity">
    <text evidence="2 7">Belongs to the glycosyltransferase 4 family. MraY subfamily.</text>
</comment>
<proteinExistence type="inferred from homology"/>
<keyword evidence="7 9" id="KW-0479">Metal-binding</keyword>
<dbReference type="GO" id="GO:0071555">
    <property type="term" value="P:cell wall organization"/>
    <property type="evidence" value="ECO:0007669"/>
    <property type="project" value="UniProtKB-KW"/>
</dbReference>
<dbReference type="InterPro" id="IPR003524">
    <property type="entry name" value="PNAcMuramoyl-5peptid_Trfase"/>
</dbReference>
<evidence type="ECO:0000256" key="7">
    <source>
        <dbReference type="HAMAP-Rule" id="MF_00038"/>
    </source>
</evidence>
<keyword evidence="7" id="KW-0573">Peptidoglycan synthesis</keyword>
<comment type="catalytic activity">
    <reaction evidence="7">
        <text>UDP-N-acetyl-alpha-D-muramoyl-L-alanyl-gamma-D-glutamyl-meso-2,6-diaminopimeloyl-D-alanyl-D-alanine + di-trans,octa-cis-undecaprenyl phosphate = di-trans,octa-cis-undecaprenyl diphospho-N-acetyl-alpha-D-muramoyl-L-alanyl-D-glutamyl-meso-2,6-diaminopimeloyl-D-alanyl-D-alanine + UMP</text>
        <dbReference type="Rhea" id="RHEA:28386"/>
        <dbReference type="ChEBI" id="CHEBI:57865"/>
        <dbReference type="ChEBI" id="CHEBI:60392"/>
        <dbReference type="ChEBI" id="CHEBI:61386"/>
        <dbReference type="ChEBI" id="CHEBI:61387"/>
        <dbReference type="EC" id="2.7.8.13"/>
    </reaction>
</comment>
<dbReference type="GO" id="GO:0051301">
    <property type="term" value="P:cell division"/>
    <property type="evidence" value="ECO:0007669"/>
    <property type="project" value="UniProtKB-KW"/>
</dbReference>
<dbReference type="PROSITE" id="PS01347">
    <property type="entry name" value="MRAY_1"/>
    <property type="match status" value="1"/>
</dbReference>
<comment type="pathway">
    <text evidence="7">Cell wall biogenesis; peptidoglycan biosynthesis.</text>
</comment>
<dbReference type="GO" id="GO:0008360">
    <property type="term" value="P:regulation of cell shape"/>
    <property type="evidence" value="ECO:0007669"/>
    <property type="project" value="UniProtKB-KW"/>
</dbReference>
<sequence length="362" mass="39488">MLYHLLVPLHEHFPVLNVFRYITFRSAYAAATALLLAFLLGRPVIERLKRLKIGQQVRDDGPQSHLPKAGTPTMGGILIVIAIAIPTLLWANLENRSVWIALLSTLFMGLVGFIDDYLRVVRRMRKGLLGRYKLAGQILLGMAVFAAVYFDPTQGALDPAATNVPFLKRTVVDFGWLYLPFVILVITGSSNAVNLADGLDGLAAGMTTFVAFALGAMCYVTGHVKFSQYLQIPYLHGAGELTVFCSAVVGATLGFLWWNCHPADVFMGDTGSLSLGAALGTVAVLIKREFLLAIVGAVFVAEALSVMAQVLSFKIWGKRILKMAPLHHHFELSGWPEPRVVVRFWIAAALSALLGLSTIKLQ</sequence>
<feature type="transmembrane region" description="Helical" evidence="7">
    <location>
        <begin position="340"/>
        <end position="359"/>
    </location>
</feature>
<dbReference type="CDD" id="cd06852">
    <property type="entry name" value="GT_MraY"/>
    <property type="match status" value="1"/>
</dbReference>
<feature type="transmembrane region" description="Helical" evidence="7">
    <location>
        <begin position="20"/>
        <end position="40"/>
    </location>
</feature>
<dbReference type="GO" id="GO:0005886">
    <property type="term" value="C:plasma membrane"/>
    <property type="evidence" value="ECO:0007669"/>
    <property type="project" value="UniProtKB-SubCell"/>
</dbReference>
<dbReference type="PANTHER" id="PTHR22926">
    <property type="entry name" value="PHOSPHO-N-ACETYLMURAMOYL-PENTAPEPTIDE-TRANSFERASE"/>
    <property type="match status" value="1"/>
</dbReference>
<feature type="transmembrane region" description="Helical" evidence="7">
    <location>
        <begin position="97"/>
        <end position="118"/>
    </location>
</feature>
<evidence type="ECO:0000256" key="1">
    <source>
        <dbReference type="ARBA" id="ARBA00004141"/>
    </source>
</evidence>
<dbReference type="EMBL" id="VBOR01000060">
    <property type="protein sequence ID" value="TMQ49179.1"/>
    <property type="molecule type" value="Genomic_DNA"/>
</dbReference>
<keyword evidence="7 9" id="KW-0460">Magnesium</keyword>
<feature type="binding site" evidence="9">
    <location>
        <position position="194"/>
    </location>
    <ligand>
        <name>Mg(2+)</name>
        <dbReference type="ChEBI" id="CHEBI:18420"/>
    </ligand>
</feature>
<comment type="caution">
    <text evidence="10">The sequence shown here is derived from an EMBL/GenBank/DDBJ whole genome shotgun (WGS) entry which is preliminary data.</text>
</comment>
<dbReference type="InterPro" id="IPR018480">
    <property type="entry name" value="PNAcMuramoyl-5peptid_Trfase_CS"/>
</dbReference>